<reference evidence="5" key="1">
    <citation type="journal article" date="2020" name="Nat. Commun.">
        <title>Genome assembly of wild tea tree DASZ reveals pedigree and selection history of tea varieties.</title>
        <authorList>
            <person name="Zhang W."/>
            <person name="Zhang Y."/>
            <person name="Qiu H."/>
            <person name="Guo Y."/>
            <person name="Wan H."/>
            <person name="Zhang X."/>
            <person name="Scossa F."/>
            <person name="Alseekh S."/>
            <person name="Zhang Q."/>
            <person name="Wang P."/>
            <person name="Xu L."/>
            <person name="Schmidt M.H."/>
            <person name="Jia X."/>
            <person name="Li D."/>
            <person name="Zhu A."/>
            <person name="Guo F."/>
            <person name="Chen W."/>
            <person name="Ni D."/>
            <person name="Usadel B."/>
            <person name="Fernie A.R."/>
            <person name="Wen W."/>
        </authorList>
    </citation>
    <scope>NUCLEOTIDE SEQUENCE [LARGE SCALE GENOMIC DNA]</scope>
    <source>
        <strain evidence="5">cv. G240</strain>
    </source>
</reference>
<dbReference type="GO" id="GO:0032432">
    <property type="term" value="C:actin filament bundle"/>
    <property type="evidence" value="ECO:0007669"/>
    <property type="project" value="TreeGrafter"/>
</dbReference>
<evidence type="ECO:0000256" key="3">
    <source>
        <dbReference type="SAM" id="MobiDB-lite"/>
    </source>
</evidence>
<feature type="region of interest" description="Disordered" evidence="3">
    <location>
        <begin position="133"/>
        <end position="156"/>
    </location>
</feature>
<keyword evidence="1" id="KW-0677">Repeat</keyword>
<dbReference type="InterPro" id="IPR039959">
    <property type="entry name" value="Fimbrin/Plastin"/>
</dbReference>
<protein>
    <recommendedName>
        <fullName evidence="6">Calponin-homology (CH) domain-containing protein</fullName>
    </recommendedName>
</protein>
<dbReference type="Proteomes" id="UP000593564">
    <property type="component" value="Unassembled WGS sequence"/>
</dbReference>
<evidence type="ECO:0000313" key="4">
    <source>
        <dbReference type="EMBL" id="KAF5958326.1"/>
    </source>
</evidence>
<dbReference type="EMBL" id="JACBKZ010000002">
    <property type="protein sequence ID" value="KAF5958326.1"/>
    <property type="molecule type" value="Genomic_DNA"/>
</dbReference>
<keyword evidence="2" id="KW-0009">Actin-binding</keyword>
<dbReference type="GO" id="GO:0051015">
    <property type="term" value="F:actin filament binding"/>
    <property type="evidence" value="ECO:0007669"/>
    <property type="project" value="InterPro"/>
</dbReference>
<reference evidence="4 5" key="2">
    <citation type="submission" date="2020-07" db="EMBL/GenBank/DDBJ databases">
        <title>Genome assembly of wild tea tree DASZ reveals pedigree and selection history of tea varieties.</title>
        <authorList>
            <person name="Zhang W."/>
        </authorList>
    </citation>
    <scope>NUCLEOTIDE SEQUENCE [LARGE SCALE GENOMIC DNA]</scope>
    <source>
        <strain evidence="5">cv. G240</strain>
        <tissue evidence="4">Leaf</tissue>
    </source>
</reference>
<dbReference type="PANTHER" id="PTHR19961:SF18">
    <property type="entry name" value="FI19014P1"/>
    <property type="match status" value="1"/>
</dbReference>
<evidence type="ECO:0008006" key="6">
    <source>
        <dbReference type="Google" id="ProtNLM"/>
    </source>
</evidence>
<comment type="caution">
    <text evidence="4">The sequence shown here is derived from an EMBL/GenBank/DDBJ whole genome shotgun (WGS) entry which is preliminary data.</text>
</comment>
<evidence type="ECO:0000256" key="2">
    <source>
        <dbReference type="ARBA" id="ARBA00023203"/>
    </source>
</evidence>
<dbReference type="PANTHER" id="PTHR19961">
    <property type="entry name" value="FIMBRIN/PLASTIN"/>
    <property type="match status" value="1"/>
</dbReference>
<evidence type="ECO:0000313" key="5">
    <source>
        <dbReference type="Proteomes" id="UP000593564"/>
    </source>
</evidence>
<proteinExistence type="predicted"/>
<dbReference type="SUPFAM" id="SSF47576">
    <property type="entry name" value="Calponin-homology domain, CH-domain"/>
    <property type="match status" value="1"/>
</dbReference>
<feature type="compositionally biased region" description="Low complexity" evidence="3">
    <location>
        <begin position="137"/>
        <end position="148"/>
    </location>
</feature>
<dbReference type="GO" id="GO:0005884">
    <property type="term" value="C:actin filament"/>
    <property type="evidence" value="ECO:0007669"/>
    <property type="project" value="TreeGrafter"/>
</dbReference>
<evidence type="ECO:0000256" key="1">
    <source>
        <dbReference type="ARBA" id="ARBA00022737"/>
    </source>
</evidence>
<organism evidence="4 5">
    <name type="scientific">Camellia sinensis</name>
    <name type="common">Tea plant</name>
    <name type="synonym">Thea sinensis</name>
    <dbReference type="NCBI Taxonomy" id="4442"/>
    <lineage>
        <taxon>Eukaryota</taxon>
        <taxon>Viridiplantae</taxon>
        <taxon>Streptophyta</taxon>
        <taxon>Embryophyta</taxon>
        <taxon>Tracheophyta</taxon>
        <taxon>Spermatophyta</taxon>
        <taxon>Magnoliopsida</taxon>
        <taxon>eudicotyledons</taxon>
        <taxon>Gunneridae</taxon>
        <taxon>Pentapetalae</taxon>
        <taxon>asterids</taxon>
        <taxon>Ericales</taxon>
        <taxon>Theaceae</taxon>
        <taxon>Camellia</taxon>
    </lineage>
</organism>
<dbReference type="GO" id="GO:0005737">
    <property type="term" value="C:cytoplasm"/>
    <property type="evidence" value="ECO:0007669"/>
    <property type="project" value="TreeGrafter"/>
</dbReference>
<dbReference type="GO" id="GO:0051017">
    <property type="term" value="P:actin filament bundle assembly"/>
    <property type="evidence" value="ECO:0007669"/>
    <property type="project" value="InterPro"/>
</dbReference>
<name>A0A7J7I1M8_CAMSI</name>
<dbReference type="InterPro" id="IPR036872">
    <property type="entry name" value="CH_dom_sf"/>
</dbReference>
<gene>
    <name evidence="4" type="ORF">HYC85_005551</name>
</gene>
<dbReference type="Gene3D" id="1.10.418.10">
    <property type="entry name" value="Calponin-like domain"/>
    <property type="match status" value="1"/>
</dbReference>
<accession>A0A7J7I1M8</accession>
<keyword evidence="5" id="KW-1185">Reference proteome</keyword>
<dbReference type="GO" id="GO:0051639">
    <property type="term" value="P:actin filament network formation"/>
    <property type="evidence" value="ECO:0007669"/>
    <property type="project" value="TreeGrafter"/>
</dbReference>
<dbReference type="AlphaFoldDB" id="A0A7J7I1M8"/>
<sequence>MMLKLLGKRDASDCGTTVLESIHMSIICVRILPKISNWKQATKPPIKMPFRKVENCNQVIHIGKELNFSLVNVAGIDIVQGNKKLILDTSMPKTVAAGLLSMHVMEKLKNGDTGSQKFLGEMQNMVKEFKNLDFHTSPSPSSASIPASNTHVQQHK</sequence>